<evidence type="ECO:0000313" key="5">
    <source>
        <dbReference type="Proteomes" id="UP000236161"/>
    </source>
</evidence>
<dbReference type="GO" id="GO:0008270">
    <property type="term" value="F:zinc ion binding"/>
    <property type="evidence" value="ECO:0007669"/>
    <property type="project" value="UniProtKB-KW"/>
</dbReference>
<keyword evidence="1" id="KW-0479">Metal-binding</keyword>
<dbReference type="EMBL" id="KZ451883">
    <property type="protein sequence ID" value="PKA67107.1"/>
    <property type="molecule type" value="Genomic_DNA"/>
</dbReference>
<feature type="domain" description="C2H2-type" evidence="3">
    <location>
        <begin position="83"/>
        <end position="110"/>
    </location>
</feature>
<keyword evidence="1" id="KW-0862">Zinc</keyword>
<evidence type="ECO:0000256" key="1">
    <source>
        <dbReference type="PROSITE-ProRule" id="PRU00042"/>
    </source>
</evidence>
<reference evidence="4 5" key="1">
    <citation type="journal article" date="2017" name="Nature">
        <title>The Apostasia genome and the evolution of orchids.</title>
        <authorList>
            <person name="Zhang G.Q."/>
            <person name="Liu K.W."/>
            <person name="Li Z."/>
            <person name="Lohaus R."/>
            <person name="Hsiao Y.Y."/>
            <person name="Niu S.C."/>
            <person name="Wang J.Y."/>
            <person name="Lin Y.C."/>
            <person name="Xu Q."/>
            <person name="Chen L.J."/>
            <person name="Yoshida K."/>
            <person name="Fujiwara S."/>
            <person name="Wang Z.W."/>
            <person name="Zhang Y.Q."/>
            <person name="Mitsuda N."/>
            <person name="Wang M."/>
            <person name="Liu G.H."/>
            <person name="Pecoraro L."/>
            <person name="Huang H.X."/>
            <person name="Xiao X.J."/>
            <person name="Lin M."/>
            <person name="Wu X.Y."/>
            <person name="Wu W.L."/>
            <person name="Chen Y.Y."/>
            <person name="Chang S.B."/>
            <person name="Sakamoto S."/>
            <person name="Ohme-Takagi M."/>
            <person name="Yagi M."/>
            <person name="Zeng S.J."/>
            <person name="Shen C.Y."/>
            <person name="Yeh C.M."/>
            <person name="Luo Y.B."/>
            <person name="Tsai W.C."/>
            <person name="Van de Peer Y."/>
            <person name="Liu Z.J."/>
        </authorList>
    </citation>
    <scope>NUCLEOTIDE SEQUENCE [LARGE SCALE GENOMIC DNA]</scope>
    <source>
        <strain evidence="5">cv. Shenzhen</strain>
        <tissue evidence="4">Stem</tissue>
    </source>
</reference>
<dbReference type="Pfam" id="PF13912">
    <property type="entry name" value="zf-C2H2_6"/>
    <property type="match status" value="1"/>
</dbReference>
<dbReference type="PROSITE" id="PS50157">
    <property type="entry name" value="ZINC_FINGER_C2H2_2"/>
    <property type="match status" value="1"/>
</dbReference>
<dbReference type="AlphaFoldDB" id="A0A2I0BH29"/>
<dbReference type="Gene3D" id="3.30.160.60">
    <property type="entry name" value="Classic Zinc Finger"/>
    <property type="match status" value="1"/>
</dbReference>
<organism evidence="4 5">
    <name type="scientific">Apostasia shenzhenica</name>
    <dbReference type="NCBI Taxonomy" id="1088818"/>
    <lineage>
        <taxon>Eukaryota</taxon>
        <taxon>Viridiplantae</taxon>
        <taxon>Streptophyta</taxon>
        <taxon>Embryophyta</taxon>
        <taxon>Tracheophyta</taxon>
        <taxon>Spermatophyta</taxon>
        <taxon>Magnoliopsida</taxon>
        <taxon>Liliopsida</taxon>
        <taxon>Asparagales</taxon>
        <taxon>Orchidaceae</taxon>
        <taxon>Apostasioideae</taxon>
        <taxon>Apostasia</taxon>
    </lineage>
</organism>
<dbReference type="InterPro" id="IPR036236">
    <property type="entry name" value="Znf_C2H2_sf"/>
</dbReference>
<dbReference type="STRING" id="1088818.A0A2I0BH29"/>
<evidence type="ECO:0000259" key="3">
    <source>
        <dbReference type="PROSITE" id="PS50157"/>
    </source>
</evidence>
<dbReference type="InterPro" id="IPR013087">
    <property type="entry name" value="Znf_C2H2_type"/>
</dbReference>
<keyword evidence="5" id="KW-1185">Reference proteome</keyword>
<name>A0A2I0BH29_9ASPA</name>
<gene>
    <name evidence="4" type="primary">AZF2</name>
    <name evidence="4" type="ORF">AXF42_Ash004599</name>
</gene>
<sequence length="179" mass="19270">MPKSNTSILPALAAWSVTGRRGRTKPVSRSPETPEHNAARFLLSLSYPISAEKRLPPPPAPPAEFPENEIVRRRDRSGGTLLHECSVCPKRFRTGRALGGHMKCHLERDLKGRIVKKKMRKISSLGLGLELIGFGLRSSPTTPSLPAFSDEAGEGGGADAVDSSVEERSPAPASASLPW</sequence>
<dbReference type="OrthoDB" id="785138at2759"/>
<accession>A0A2I0BH29</accession>
<evidence type="ECO:0000256" key="2">
    <source>
        <dbReference type="SAM" id="MobiDB-lite"/>
    </source>
</evidence>
<dbReference type="PROSITE" id="PS00028">
    <property type="entry name" value="ZINC_FINGER_C2H2_1"/>
    <property type="match status" value="1"/>
</dbReference>
<evidence type="ECO:0000313" key="4">
    <source>
        <dbReference type="EMBL" id="PKA67107.1"/>
    </source>
</evidence>
<dbReference type="Proteomes" id="UP000236161">
    <property type="component" value="Unassembled WGS sequence"/>
</dbReference>
<feature type="region of interest" description="Disordered" evidence="2">
    <location>
        <begin position="142"/>
        <end position="179"/>
    </location>
</feature>
<proteinExistence type="predicted"/>
<dbReference type="SUPFAM" id="SSF57667">
    <property type="entry name" value="beta-beta-alpha zinc fingers"/>
    <property type="match status" value="1"/>
</dbReference>
<keyword evidence="1" id="KW-0863">Zinc-finger</keyword>
<protein>
    <submittedName>
        <fullName evidence="4">Zinc finger protein AZF2</fullName>
    </submittedName>
</protein>